<accession>A0A0C2FIA4</accession>
<dbReference type="EMBL" id="KN769295">
    <property type="protein sequence ID" value="KIH46429.1"/>
    <property type="molecule type" value="Genomic_DNA"/>
</dbReference>
<keyword evidence="2" id="KW-1185">Reference proteome</keyword>
<proteinExistence type="predicted"/>
<dbReference type="Proteomes" id="UP000054047">
    <property type="component" value="Unassembled WGS sequence"/>
</dbReference>
<organism evidence="1 2">
    <name type="scientific">Ancylostoma duodenale</name>
    <dbReference type="NCBI Taxonomy" id="51022"/>
    <lineage>
        <taxon>Eukaryota</taxon>
        <taxon>Metazoa</taxon>
        <taxon>Ecdysozoa</taxon>
        <taxon>Nematoda</taxon>
        <taxon>Chromadorea</taxon>
        <taxon>Rhabditida</taxon>
        <taxon>Rhabditina</taxon>
        <taxon>Rhabditomorpha</taxon>
        <taxon>Strongyloidea</taxon>
        <taxon>Ancylostomatidae</taxon>
        <taxon>Ancylostomatinae</taxon>
        <taxon>Ancylostoma</taxon>
    </lineage>
</organism>
<reference evidence="1 2" key="1">
    <citation type="submission" date="2013-12" db="EMBL/GenBank/DDBJ databases">
        <title>Draft genome of the parsitic nematode Ancylostoma duodenale.</title>
        <authorList>
            <person name="Mitreva M."/>
        </authorList>
    </citation>
    <scope>NUCLEOTIDE SEQUENCE [LARGE SCALE GENOMIC DNA]</scope>
    <source>
        <strain evidence="1 2">Zhejiang</strain>
    </source>
</reference>
<name>A0A0C2FIA4_9BILA</name>
<evidence type="ECO:0000313" key="2">
    <source>
        <dbReference type="Proteomes" id="UP000054047"/>
    </source>
</evidence>
<sequence>MLVFVRQRKASRKRRRLVAGRLFHKWTGEDMDRVSESESEFLSSRIFCSFFLKETEAAAVETQGAESLEKMTIQGKFSQKW</sequence>
<evidence type="ECO:0000313" key="1">
    <source>
        <dbReference type="EMBL" id="KIH46429.1"/>
    </source>
</evidence>
<dbReference type="AlphaFoldDB" id="A0A0C2FIA4"/>
<protein>
    <submittedName>
        <fullName evidence="1">Uncharacterized protein</fullName>
    </submittedName>
</protein>
<gene>
    <name evidence="1" type="ORF">ANCDUO_23520</name>
</gene>